<comment type="caution">
    <text evidence="2">The sequence shown here is derived from an EMBL/GenBank/DDBJ whole genome shotgun (WGS) entry which is preliminary data.</text>
</comment>
<evidence type="ECO:0000256" key="1">
    <source>
        <dbReference type="SAM" id="MobiDB-lite"/>
    </source>
</evidence>
<protein>
    <submittedName>
        <fullName evidence="2">Uncharacterized protein</fullName>
    </submittedName>
</protein>
<gene>
    <name evidence="2" type="ORF">C7S16_5046</name>
</gene>
<evidence type="ECO:0000313" key="3">
    <source>
        <dbReference type="Proteomes" id="UP001272137"/>
    </source>
</evidence>
<feature type="region of interest" description="Disordered" evidence="1">
    <location>
        <begin position="26"/>
        <end position="51"/>
    </location>
</feature>
<organism evidence="2 3">
    <name type="scientific">Burkholderia thailandensis</name>
    <dbReference type="NCBI Taxonomy" id="57975"/>
    <lineage>
        <taxon>Bacteria</taxon>
        <taxon>Pseudomonadati</taxon>
        <taxon>Pseudomonadota</taxon>
        <taxon>Betaproteobacteria</taxon>
        <taxon>Burkholderiales</taxon>
        <taxon>Burkholderiaceae</taxon>
        <taxon>Burkholderia</taxon>
        <taxon>pseudomallei group</taxon>
    </lineage>
</organism>
<dbReference type="AlphaFoldDB" id="A0AAW9CRC3"/>
<dbReference type="Proteomes" id="UP001272137">
    <property type="component" value="Unassembled WGS sequence"/>
</dbReference>
<dbReference type="EMBL" id="QXCT01000001">
    <property type="protein sequence ID" value="MDW9253139.1"/>
    <property type="molecule type" value="Genomic_DNA"/>
</dbReference>
<evidence type="ECO:0000313" key="2">
    <source>
        <dbReference type="EMBL" id="MDW9253139.1"/>
    </source>
</evidence>
<name>A0AAW9CRC3_BURTH</name>
<proteinExistence type="predicted"/>
<reference evidence="2" key="1">
    <citation type="submission" date="2018-08" db="EMBL/GenBank/DDBJ databases">
        <title>Identification of Burkholderia cepacia strains that express a Burkholderia pseudomallei-like capsular polysaccharide.</title>
        <authorList>
            <person name="Burtnick M.N."/>
            <person name="Vongsouvath M."/>
            <person name="Newton P."/>
            <person name="Wuthiekanun V."/>
            <person name="Limmathurotsakul D."/>
            <person name="Brett P.J."/>
            <person name="Chantratita N."/>
            <person name="Dance D.A."/>
        </authorList>
    </citation>
    <scope>NUCLEOTIDE SEQUENCE</scope>
    <source>
        <strain evidence="2">SBXCC001</strain>
    </source>
</reference>
<sequence length="51" mass="5745">MPIDPTQRWLPRAVYAGFVVPGVERAQRDARSRHARPPASAHGRNGRRRLG</sequence>
<accession>A0AAW9CRC3</accession>